<dbReference type="SUPFAM" id="SSF56112">
    <property type="entry name" value="Protein kinase-like (PK-like)"/>
    <property type="match status" value="1"/>
</dbReference>
<evidence type="ECO:0000256" key="6">
    <source>
        <dbReference type="ARBA" id="ARBA00022992"/>
    </source>
</evidence>
<keyword evidence="5 7" id="KW-0067">ATP-binding</keyword>
<dbReference type="InterPro" id="IPR000595">
    <property type="entry name" value="cNMP-bd_dom"/>
</dbReference>
<feature type="compositionally biased region" description="Polar residues" evidence="8">
    <location>
        <begin position="120"/>
        <end position="133"/>
    </location>
</feature>
<evidence type="ECO:0000256" key="2">
    <source>
        <dbReference type="ARBA" id="ARBA00022679"/>
    </source>
</evidence>
<dbReference type="Gene3D" id="3.30.200.20">
    <property type="entry name" value="Phosphorylase Kinase, domain 1"/>
    <property type="match status" value="1"/>
</dbReference>
<evidence type="ECO:0000256" key="4">
    <source>
        <dbReference type="ARBA" id="ARBA00022777"/>
    </source>
</evidence>
<dbReference type="GO" id="GO:0004672">
    <property type="term" value="F:protein kinase activity"/>
    <property type="evidence" value="ECO:0007669"/>
    <property type="project" value="InterPro"/>
</dbReference>
<evidence type="ECO:0000256" key="5">
    <source>
        <dbReference type="ARBA" id="ARBA00022840"/>
    </source>
</evidence>
<dbReference type="EMBL" id="LGRX02026694">
    <property type="protein sequence ID" value="KAK3250468.1"/>
    <property type="molecule type" value="Genomic_DNA"/>
</dbReference>
<keyword evidence="6" id="KW-0142">cGMP-binding</keyword>
<feature type="non-terminal residue" evidence="11">
    <location>
        <position position="543"/>
    </location>
</feature>
<evidence type="ECO:0000313" key="11">
    <source>
        <dbReference type="EMBL" id="KAK3250468.1"/>
    </source>
</evidence>
<reference evidence="11 12" key="1">
    <citation type="journal article" date="2015" name="Genome Biol. Evol.">
        <title>Comparative Genomics of a Bacterivorous Green Alga Reveals Evolutionary Causalities and Consequences of Phago-Mixotrophic Mode of Nutrition.</title>
        <authorList>
            <person name="Burns J.A."/>
            <person name="Paasch A."/>
            <person name="Narechania A."/>
            <person name="Kim E."/>
        </authorList>
    </citation>
    <scope>NUCLEOTIDE SEQUENCE [LARGE SCALE GENOMIC DNA]</scope>
    <source>
        <strain evidence="11 12">PLY_AMNH</strain>
    </source>
</reference>
<dbReference type="InterPro" id="IPR017441">
    <property type="entry name" value="Protein_kinase_ATP_BS"/>
</dbReference>
<keyword evidence="3 7" id="KW-0547">Nucleotide-binding</keyword>
<dbReference type="InterPro" id="IPR011009">
    <property type="entry name" value="Kinase-like_dom_sf"/>
</dbReference>
<evidence type="ECO:0000313" key="12">
    <source>
        <dbReference type="Proteomes" id="UP001190700"/>
    </source>
</evidence>
<dbReference type="PROSITE" id="PS00108">
    <property type="entry name" value="PROTEIN_KINASE_ST"/>
    <property type="match status" value="1"/>
</dbReference>
<organism evidence="11 12">
    <name type="scientific">Cymbomonas tetramitiformis</name>
    <dbReference type="NCBI Taxonomy" id="36881"/>
    <lineage>
        <taxon>Eukaryota</taxon>
        <taxon>Viridiplantae</taxon>
        <taxon>Chlorophyta</taxon>
        <taxon>Pyramimonadophyceae</taxon>
        <taxon>Pyramimonadales</taxon>
        <taxon>Pyramimonadaceae</taxon>
        <taxon>Cymbomonas</taxon>
    </lineage>
</organism>
<feature type="binding site" evidence="7">
    <location>
        <position position="214"/>
    </location>
    <ligand>
        <name>ATP</name>
        <dbReference type="ChEBI" id="CHEBI:30616"/>
    </ligand>
</feature>
<dbReference type="Proteomes" id="UP001190700">
    <property type="component" value="Unassembled WGS sequence"/>
</dbReference>
<dbReference type="SMART" id="SM00220">
    <property type="entry name" value="S_TKc"/>
    <property type="match status" value="1"/>
</dbReference>
<feature type="region of interest" description="Disordered" evidence="8">
    <location>
        <begin position="72"/>
        <end position="155"/>
    </location>
</feature>
<proteinExistence type="predicted"/>
<dbReference type="Gene3D" id="1.10.510.10">
    <property type="entry name" value="Transferase(Phosphotransferase) domain 1"/>
    <property type="match status" value="1"/>
</dbReference>
<keyword evidence="4" id="KW-0418">Kinase</keyword>
<evidence type="ECO:0000256" key="8">
    <source>
        <dbReference type="SAM" id="MobiDB-lite"/>
    </source>
</evidence>
<dbReference type="AlphaFoldDB" id="A0AAE0C8P0"/>
<evidence type="ECO:0000259" key="10">
    <source>
        <dbReference type="PROSITE" id="PS50042"/>
    </source>
</evidence>
<dbReference type="FunFam" id="1.10.510.10:FF:000571">
    <property type="entry name" value="Maternal embryonic leucine zipper kinase"/>
    <property type="match status" value="1"/>
</dbReference>
<dbReference type="Gene3D" id="2.60.120.10">
    <property type="entry name" value="Jelly Rolls"/>
    <property type="match status" value="1"/>
</dbReference>
<dbReference type="PROSITE" id="PS50011">
    <property type="entry name" value="PROTEIN_KINASE_DOM"/>
    <property type="match status" value="1"/>
</dbReference>
<dbReference type="PROSITE" id="PS00107">
    <property type="entry name" value="PROTEIN_KINASE_ATP"/>
    <property type="match status" value="1"/>
</dbReference>
<name>A0AAE0C8P0_9CHLO</name>
<dbReference type="InterPro" id="IPR018490">
    <property type="entry name" value="cNMP-bd_dom_sf"/>
</dbReference>
<feature type="domain" description="Cyclic nucleotide-binding" evidence="10">
    <location>
        <begin position="478"/>
        <end position="543"/>
    </location>
</feature>
<gene>
    <name evidence="11" type="ORF">CYMTET_40150</name>
</gene>
<keyword evidence="1" id="KW-0140">cGMP</keyword>
<dbReference type="InterPro" id="IPR008271">
    <property type="entry name" value="Ser/Thr_kinase_AS"/>
</dbReference>
<keyword evidence="2" id="KW-0808">Transferase</keyword>
<accession>A0AAE0C8P0</accession>
<protein>
    <submittedName>
        <fullName evidence="11">Uncharacterized protein</fullName>
    </submittedName>
</protein>
<dbReference type="CDD" id="cd05117">
    <property type="entry name" value="STKc_CAMK"/>
    <property type="match status" value="1"/>
</dbReference>
<dbReference type="GO" id="GO:0030553">
    <property type="term" value="F:cGMP binding"/>
    <property type="evidence" value="ECO:0007669"/>
    <property type="project" value="UniProtKB-KW"/>
</dbReference>
<evidence type="ECO:0000259" key="9">
    <source>
        <dbReference type="PROSITE" id="PS50011"/>
    </source>
</evidence>
<evidence type="ECO:0000256" key="3">
    <source>
        <dbReference type="ARBA" id="ARBA00022741"/>
    </source>
</evidence>
<dbReference type="GO" id="GO:0005524">
    <property type="term" value="F:ATP binding"/>
    <property type="evidence" value="ECO:0007669"/>
    <property type="project" value="UniProtKB-UniRule"/>
</dbReference>
<dbReference type="InterPro" id="IPR000719">
    <property type="entry name" value="Prot_kinase_dom"/>
</dbReference>
<dbReference type="PROSITE" id="PS50042">
    <property type="entry name" value="CNMP_BINDING_3"/>
    <property type="match status" value="1"/>
</dbReference>
<dbReference type="InterPro" id="IPR014710">
    <property type="entry name" value="RmlC-like_jellyroll"/>
</dbReference>
<keyword evidence="12" id="KW-1185">Reference proteome</keyword>
<evidence type="ECO:0000256" key="1">
    <source>
        <dbReference type="ARBA" id="ARBA00022535"/>
    </source>
</evidence>
<dbReference type="SUPFAM" id="SSF51206">
    <property type="entry name" value="cAMP-binding domain-like"/>
    <property type="match status" value="1"/>
</dbReference>
<evidence type="ECO:0000256" key="7">
    <source>
        <dbReference type="PROSITE-ProRule" id="PRU10141"/>
    </source>
</evidence>
<feature type="domain" description="Protein kinase" evidence="9">
    <location>
        <begin position="185"/>
        <end position="448"/>
    </location>
</feature>
<sequence>MKNSNRRYHYPGGCSVNIVSIRSHIFLLKFLKVDCDSTPRYRGKRLYEREAYCRMPPTTSYFTPVGEVLAPVGEDGTPAKSRFAAAKDPNSAPHSDPPASLRRIHSGPRWSARTPGIRKNASSNNLSETSSHPTVEVDLEPSRKSGMPRRTLSSSKVEGRKYMSYNNLASLADVKNVFRPFEEEYEMGETLGTGGYAMVNVALHRESGKRYAVKIMKINFTEEEEEFEMSFDEIMDCEIGLVQKLDHPNIIPLKEYFINKGTCYIVMELLQGKALLDALLELGRYTEEDAKVILGRLLDAISYMHLHNVTHRDLKLENLVLRHDEDLSSIVIVDFGFAKAARAREKMEEIVGTPEYSAPELLLADPYTPAVDLWAIGVGLYMLLSGQFPFEDDDEDELERQIIAADLDLTTPEWDSISPEGKDLVRGLLHRDPKQRLTASDALEHSWFTGNQSHDAATLSHAHLRLRELASSTRLPVRRFAPGDFLVKQGERNRGKAVYLIKSGECEVLLKNMGGSEDDYGVPENGYVRVGTRRAGSFVGEMQ</sequence>
<dbReference type="PANTHER" id="PTHR24347">
    <property type="entry name" value="SERINE/THREONINE-PROTEIN KINASE"/>
    <property type="match status" value="1"/>
</dbReference>
<dbReference type="CDD" id="cd00038">
    <property type="entry name" value="CAP_ED"/>
    <property type="match status" value="1"/>
</dbReference>
<dbReference type="Pfam" id="PF00069">
    <property type="entry name" value="Pkinase"/>
    <property type="match status" value="1"/>
</dbReference>
<comment type="caution">
    <text evidence="11">The sequence shown here is derived from an EMBL/GenBank/DDBJ whole genome shotgun (WGS) entry which is preliminary data.</text>
</comment>